<name>A0ABS7PAJ3_9SPHN</name>
<feature type="domain" description="DUF559" evidence="1">
    <location>
        <begin position="4"/>
        <end position="104"/>
    </location>
</feature>
<dbReference type="PANTHER" id="PTHR38590:SF1">
    <property type="entry name" value="BLL0828 PROTEIN"/>
    <property type="match status" value="1"/>
</dbReference>
<evidence type="ECO:0000313" key="3">
    <source>
        <dbReference type="Proteomes" id="UP000759298"/>
    </source>
</evidence>
<dbReference type="CDD" id="cd01038">
    <property type="entry name" value="Endonuclease_DUF559"/>
    <property type="match status" value="1"/>
</dbReference>
<proteinExistence type="predicted"/>
<dbReference type="Gene3D" id="3.40.960.10">
    <property type="entry name" value="VSR Endonuclease"/>
    <property type="match status" value="1"/>
</dbReference>
<evidence type="ECO:0000259" key="1">
    <source>
        <dbReference type="Pfam" id="PF04480"/>
    </source>
</evidence>
<accession>A0ABS7PAJ3</accession>
<dbReference type="EMBL" id="JAHWXP010000001">
    <property type="protein sequence ID" value="MBY8336078.1"/>
    <property type="molecule type" value="Genomic_DNA"/>
</dbReference>
<dbReference type="PANTHER" id="PTHR38590">
    <property type="entry name" value="BLL0828 PROTEIN"/>
    <property type="match status" value="1"/>
</dbReference>
<dbReference type="Proteomes" id="UP000759298">
    <property type="component" value="Unassembled WGS sequence"/>
</dbReference>
<organism evidence="2 3">
    <name type="scientific">Alteriqipengyuania abyssalis</name>
    <dbReference type="NCBI Taxonomy" id="2860200"/>
    <lineage>
        <taxon>Bacteria</taxon>
        <taxon>Pseudomonadati</taxon>
        <taxon>Pseudomonadota</taxon>
        <taxon>Alphaproteobacteria</taxon>
        <taxon>Sphingomonadales</taxon>
        <taxon>Erythrobacteraceae</taxon>
        <taxon>Alteriqipengyuania</taxon>
    </lineage>
</organism>
<sequence length="113" mass="13258">MKPVKRARALRKASTDAEALLWSRLRNRQFRNLKFRRQVPLGHYIVDFYCHEFQLVIELDGGQHSEEVDRSRTQWLEGEGYRVVRFWNNEVLENTDGVLAKLERQVGPSSNSG</sequence>
<dbReference type="InterPro" id="IPR007569">
    <property type="entry name" value="DUF559"/>
</dbReference>
<keyword evidence="3" id="KW-1185">Reference proteome</keyword>
<keyword evidence="2" id="KW-0255">Endonuclease</keyword>
<dbReference type="GO" id="GO:0004519">
    <property type="term" value="F:endonuclease activity"/>
    <property type="evidence" value="ECO:0007669"/>
    <property type="project" value="UniProtKB-KW"/>
</dbReference>
<dbReference type="RefSeq" id="WP_222823795.1">
    <property type="nucleotide sequence ID" value="NZ_JAHWXP010000001.1"/>
</dbReference>
<keyword evidence="2" id="KW-0540">Nuclease</keyword>
<dbReference type="InterPro" id="IPR047216">
    <property type="entry name" value="Endonuclease_DUF559_bact"/>
</dbReference>
<comment type="caution">
    <text evidence="2">The sequence shown here is derived from an EMBL/GenBank/DDBJ whole genome shotgun (WGS) entry which is preliminary data.</text>
</comment>
<dbReference type="SUPFAM" id="SSF52980">
    <property type="entry name" value="Restriction endonuclease-like"/>
    <property type="match status" value="1"/>
</dbReference>
<protein>
    <submittedName>
        <fullName evidence="2">Endonuclease domain-containing protein</fullName>
    </submittedName>
</protein>
<dbReference type="Pfam" id="PF04480">
    <property type="entry name" value="DUF559"/>
    <property type="match status" value="1"/>
</dbReference>
<dbReference type="InterPro" id="IPR011335">
    <property type="entry name" value="Restrct_endonuc-II-like"/>
</dbReference>
<gene>
    <name evidence="2" type="ORF">KYN89_03370</name>
</gene>
<reference evidence="2 3" key="1">
    <citation type="submission" date="2021-07" db="EMBL/GenBank/DDBJ databases">
        <title>Alteriqipengyuania abyssalis NZ-12B nov, sp.nov isolated from deep sea sponge in pacific ocean.</title>
        <authorList>
            <person name="Tareen S."/>
            <person name="Wink J."/>
        </authorList>
    </citation>
    <scope>NUCLEOTIDE SEQUENCE [LARGE SCALE GENOMIC DNA]</scope>
    <source>
        <strain evidence="2 3">NZ-12B</strain>
    </source>
</reference>
<evidence type="ECO:0000313" key="2">
    <source>
        <dbReference type="EMBL" id="MBY8336078.1"/>
    </source>
</evidence>
<keyword evidence="2" id="KW-0378">Hydrolase</keyword>